<dbReference type="EMBL" id="UINC01045470">
    <property type="protein sequence ID" value="SVB52267.1"/>
    <property type="molecule type" value="Genomic_DNA"/>
</dbReference>
<name>A0A382ER16_9ZZZZ</name>
<gene>
    <name evidence="1" type="ORF">METZ01_LOCUS205121</name>
</gene>
<dbReference type="AlphaFoldDB" id="A0A382ER16"/>
<organism evidence="1">
    <name type="scientific">marine metagenome</name>
    <dbReference type="NCBI Taxonomy" id="408172"/>
    <lineage>
        <taxon>unclassified sequences</taxon>
        <taxon>metagenomes</taxon>
        <taxon>ecological metagenomes</taxon>
    </lineage>
</organism>
<accession>A0A382ER16</accession>
<sequence>MKKWLPIISFLCVLAAQTKEVPLSPVVTY</sequence>
<reference evidence="1" key="1">
    <citation type="submission" date="2018-05" db="EMBL/GenBank/DDBJ databases">
        <authorList>
            <person name="Lanie J.A."/>
            <person name="Ng W.-L."/>
            <person name="Kazmierczak K.M."/>
            <person name="Andrzejewski T.M."/>
            <person name="Davidsen T.M."/>
            <person name="Wayne K.J."/>
            <person name="Tettelin H."/>
            <person name="Glass J.I."/>
            <person name="Rusch D."/>
            <person name="Podicherti R."/>
            <person name="Tsui H.-C.T."/>
            <person name="Winkler M.E."/>
        </authorList>
    </citation>
    <scope>NUCLEOTIDE SEQUENCE</scope>
</reference>
<feature type="non-terminal residue" evidence="1">
    <location>
        <position position="29"/>
    </location>
</feature>
<evidence type="ECO:0000313" key="1">
    <source>
        <dbReference type="EMBL" id="SVB52267.1"/>
    </source>
</evidence>
<proteinExistence type="predicted"/>
<protein>
    <submittedName>
        <fullName evidence="1">Uncharacterized protein</fullName>
    </submittedName>
</protein>